<name>A0A9P8YC57_9PEZI</name>
<feature type="transmembrane region" description="Helical" evidence="2">
    <location>
        <begin position="6"/>
        <end position="27"/>
    </location>
</feature>
<dbReference type="EMBL" id="JAGTJQ010000004">
    <property type="protein sequence ID" value="KAH7033487.1"/>
    <property type="molecule type" value="Genomic_DNA"/>
</dbReference>
<reference evidence="3" key="1">
    <citation type="journal article" date="2021" name="Nat. Commun.">
        <title>Genetic determinants of endophytism in the Arabidopsis root mycobiome.</title>
        <authorList>
            <person name="Mesny F."/>
            <person name="Miyauchi S."/>
            <person name="Thiergart T."/>
            <person name="Pickel B."/>
            <person name="Atanasova L."/>
            <person name="Karlsson M."/>
            <person name="Huettel B."/>
            <person name="Barry K.W."/>
            <person name="Haridas S."/>
            <person name="Chen C."/>
            <person name="Bauer D."/>
            <person name="Andreopoulos W."/>
            <person name="Pangilinan J."/>
            <person name="LaButti K."/>
            <person name="Riley R."/>
            <person name="Lipzen A."/>
            <person name="Clum A."/>
            <person name="Drula E."/>
            <person name="Henrissat B."/>
            <person name="Kohler A."/>
            <person name="Grigoriev I.V."/>
            <person name="Martin F.M."/>
            <person name="Hacquard S."/>
        </authorList>
    </citation>
    <scope>NUCLEOTIDE SEQUENCE</scope>
    <source>
        <strain evidence="3">MPI-CAGE-CH-0230</strain>
    </source>
</reference>
<keyword evidence="2" id="KW-0472">Membrane</keyword>
<dbReference type="AlphaFoldDB" id="A0A9P8YC57"/>
<sequence length="254" mass="27491">MMEDSLATIIITTTITTTTITITNIIINTTTATATNIRSADTLQNIHHQHHHSGTINLRSTLAASNSSNSNIITWLSPFPPPPPLALPPPASLFPFLLFNLLAAAYLVAGFLTAQLVFSDPSLFDGLEIVDLPGGVVCEMGLVIVVWPVALPSWLVRLCMPDGWRETLGKAVVEFKEMMTMMMVKKNKETKDKRMGVQPGGNGSDERTGKEVNGVATVINHSRDVGVSKDAKDNAVPGLSASHSAKLARLRRRR</sequence>
<accession>A0A9P8YC57</accession>
<feature type="region of interest" description="Disordered" evidence="1">
    <location>
        <begin position="190"/>
        <end position="254"/>
    </location>
</feature>
<dbReference type="Proteomes" id="UP000756346">
    <property type="component" value="Unassembled WGS sequence"/>
</dbReference>
<dbReference type="GeneID" id="70186247"/>
<evidence type="ECO:0000256" key="2">
    <source>
        <dbReference type="SAM" id="Phobius"/>
    </source>
</evidence>
<keyword evidence="2" id="KW-0812">Transmembrane</keyword>
<evidence type="ECO:0000313" key="4">
    <source>
        <dbReference type="Proteomes" id="UP000756346"/>
    </source>
</evidence>
<organism evidence="3 4">
    <name type="scientific">Microdochium trichocladiopsis</name>
    <dbReference type="NCBI Taxonomy" id="1682393"/>
    <lineage>
        <taxon>Eukaryota</taxon>
        <taxon>Fungi</taxon>
        <taxon>Dikarya</taxon>
        <taxon>Ascomycota</taxon>
        <taxon>Pezizomycotina</taxon>
        <taxon>Sordariomycetes</taxon>
        <taxon>Xylariomycetidae</taxon>
        <taxon>Xylariales</taxon>
        <taxon>Microdochiaceae</taxon>
        <taxon>Microdochium</taxon>
    </lineage>
</organism>
<keyword evidence="4" id="KW-1185">Reference proteome</keyword>
<dbReference type="RefSeq" id="XP_046014319.1">
    <property type="nucleotide sequence ID" value="XM_046156701.1"/>
</dbReference>
<protein>
    <submittedName>
        <fullName evidence="3">Uncharacterized protein</fullName>
    </submittedName>
</protein>
<feature type="transmembrane region" description="Helical" evidence="2">
    <location>
        <begin position="93"/>
        <end position="114"/>
    </location>
</feature>
<keyword evidence="2" id="KW-1133">Transmembrane helix</keyword>
<feature type="compositionally biased region" description="Basic and acidic residues" evidence="1">
    <location>
        <begin position="221"/>
        <end position="233"/>
    </location>
</feature>
<evidence type="ECO:0000313" key="3">
    <source>
        <dbReference type="EMBL" id="KAH7033487.1"/>
    </source>
</evidence>
<evidence type="ECO:0000256" key="1">
    <source>
        <dbReference type="SAM" id="MobiDB-lite"/>
    </source>
</evidence>
<proteinExistence type="predicted"/>
<gene>
    <name evidence="3" type="ORF">B0I36DRAFT_348536</name>
</gene>
<comment type="caution">
    <text evidence="3">The sequence shown here is derived from an EMBL/GenBank/DDBJ whole genome shotgun (WGS) entry which is preliminary data.</text>
</comment>
<feature type="transmembrane region" description="Helical" evidence="2">
    <location>
        <begin position="134"/>
        <end position="156"/>
    </location>
</feature>